<organism evidence="1">
    <name type="scientific">marine metagenome</name>
    <dbReference type="NCBI Taxonomy" id="408172"/>
    <lineage>
        <taxon>unclassified sequences</taxon>
        <taxon>metagenomes</taxon>
        <taxon>ecological metagenomes</taxon>
    </lineage>
</organism>
<sequence length="328" mass="34239">MFAQDSDVHLSISNVNEPYGTFDVLYDAQEDIYGFQFQVTGVDITSGGGGAAEVNGFNTSWGLDNVVLGFTFSGSSIPAGSGVLASFSYQLSPEPADICIVGTIVAGEPTPENFAPELSSSNGACHHIDGGEEVHISFDLGQDGEVSPEDIISRTLSLNYSSFVNISGFQFGIDGDYIESASGGEAAAANFNLSNYYNNAADMSTVLGLSFSGTTIPAGVGTLVSLTVNTDEEFNLCINIDCVNGSDAANCVLNTTLTNSDLHSAEIIYDNGNCQFFPALWYDCNDTPLGEAYEDDCGDCVGGTTGNAENFNDPDGDGVCNAVAANDE</sequence>
<dbReference type="AlphaFoldDB" id="A0A382DXS9"/>
<evidence type="ECO:0000313" key="1">
    <source>
        <dbReference type="EMBL" id="SVB42531.1"/>
    </source>
</evidence>
<evidence type="ECO:0008006" key="2">
    <source>
        <dbReference type="Google" id="ProtNLM"/>
    </source>
</evidence>
<accession>A0A382DXS9</accession>
<name>A0A382DXS9_9ZZZZ</name>
<proteinExistence type="predicted"/>
<reference evidence="1" key="1">
    <citation type="submission" date="2018-05" db="EMBL/GenBank/DDBJ databases">
        <authorList>
            <person name="Lanie J.A."/>
            <person name="Ng W.-L."/>
            <person name="Kazmierczak K.M."/>
            <person name="Andrzejewski T.M."/>
            <person name="Davidsen T.M."/>
            <person name="Wayne K.J."/>
            <person name="Tettelin H."/>
            <person name="Glass J.I."/>
            <person name="Rusch D."/>
            <person name="Podicherti R."/>
            <person name="Tsui H.-C.T."/>
            <person name="Winkler M.E."/>
        </authorList>
    </citation>
    <scope>NUCLEOTIDE SEQUENCE</scope>
</reference>
<protein>
    <recommendedName>
        <fullName evidence="2">Cohesin domain-containing protein</fullName>
    </recommendedName>
</protein>
<dbReference type="EMBL" id="UINC01041367">
    <property type="protein sequence ID" value="SVB42531.1"/>
    <property type="molecule type" value="Genomic_DNA"/>
</dbReference>
<gene>
    <name evidence="1" type="ORF">METZ01_LOCUS195385</name>
</gene>
<feature type="non-terminal residue" evidence="1">
    <location>
        <position position="328"/>
    </location>
</feature>